<dbReference type="InterPro" id="IPR004839">
    <property type="entry name" value="Aminotransferase_I/II_large"/>
</dbReference>
<dbReference type="SMART" id="SM00345">
    <property type="entry name" value="HTH_GNTR"/>
    <property type="match status" value="1"/>
</dbReference>
<dbReference type="Pfam" id="PF00155">
    <property type="entry name" value="Aminotran_1_2"/>
    <property type="match status" value="1"/>
</dbReference>
<dbReference type="SUPFAM" id="SSF53383">
    <property type="entry name" value="PLP-dependent transferases"/>
    <property type="match status" value="1"/>
</dbReference>
<comment type="similarity">
    <text evidence="1">In the C-terminal section; belongs to the class-I pyridoxal-phosphate-dependent aminotransferase family.</text>
</comment>
<dbReference type="CDD" id="cd07377">
    <property type="entry name" value="WHTH_GntR"/>
    <property type="match status" value="1"/>
</dbReference>
<dbReference type="CDD" id="cd00609">
    <property type="entry name" value="AAT_like"/>
    <property type="match status" value="1"/>
</dbReference>
<sequence>MNVAIRLDRTGGLSGQIYRQVRDAVLDGRLRRDEALPSSRELAEQLKVSRNTVTTAYDRLVAEGYLTSRPGAGTFVNTLSLTEPAVPQLPAGPLTPRALIQSMPVPPDFGTAPEFDFRVGAPDSRLFPFAAWRRLLSDQFRLSAVGTGMPVEPAGHLGLRTLTARHLRMSRLIETDPRDVLITSGVQQALDLIGRVLLEPGATAAVEEPGYAPPGLIWAAQGARVVGVPVDEHGLIVDALPDDARLVYVTPSHQYPTGVALSLRRRMELLAWARRHDAAIVEDDYDSEFRYTEQQLEPLHSLDRGGRVLYVGSFSKVLLPTLRLGVLLHPPSLRHALHAAKFLTDWHTSLPVQAAMADFLEQGLFVRHLRRVRRIYRQRHDRIAAALAGPLSAHLTAVPSAAGLHLSAMVRTTTAAEALIRAQAAGVGVASFPEIAAAPADPPGVVFGYGMIDESRIDEGLVRLQRCLDADQPGAPGAQPGRVSRPPH</sequence>
<dbReference type="EMBL" id="JBHTMK010000023">
    <property type="protein sequence ID" value="MFD1367330.1"/>
    <property type="molecule type" value="Genomic_DNA"/>
</dbReference>
<dbReference type="Proteomes" id="UP001597183">
    <property type="component" value="Unassembled WGS sequence"/>
</dbReference>
<reference evidence="8" key="1">
    <citation type="journal article" date="2019" name="Int. J. Syst. Evol. Microbiol.">
        <title>The Global Catalogue of Microorganisms (GCM) 10K type strain sequencing project: providing services to taxonomists for standard genome sequencing and annotation.</title>
        <authorList>
            <consortium name="The Broad Institute Genomics Platform"/>
            <consortium name="The Broad Institute Genome Sequencing Center for Infectious Disease"/>
            <person name="Wu L."/>
            <person name="Ma J."/>
        </authorList>
    </citation>
    <scope>NUCLEOTIDE SEQUENCE [LARGE SCALE GENOMIC DNA]</scope>
    <source>
        <strain evidence="8">CCM 7526</strain>
    </source>
</reference>
<protein>
    <submittedName>
        <fullName evidence="7">PLP-dependent aminotransferase family protein</fullName>
    </submittedName>
</protein>
<evidence type="ECO:0000256" key="4">
    <source>
        <dbReference type="ARBA" id="ARBA00023125"/>
    </source>
</evidence>
<dbReference type="GO" id="GO:0008483">
    <property type="term" value="F:transaminase activity"/>
    <property type="evidence" value="ECO:0007669"/>
    <property type="project" value="UniProtKB-KW"/>
</dbReference>
<dbReference type="PRINTS" id="PR00035">
    <property type="entry name" value="HTHGNTR"/>
</dbReference>
<evidence type="ECO:0000256" key="2">
    <source>
        <dbReference type="ARBA" id="ARBA00022898"/>
    </source>
</evidence>
<accession>A0ABW4A992</accession>
<keyword evidence="3" id="KW-0805">Transcription regulation</keyword>
<comment type="caution">
    <text evidence="7">The sequence shown here is derived from an EMBL/GenBank/DDBJ whole genome shotgun (WGS) entry which is preliminary data.</text>
</comment>
<dbReference type="Gene3D" id="1.10.10.10">
    <property type="entry name" value="Winged helix-like DNA-binding domain superfamily/Winged helix DNA-binding domain"/>
    <property type="match status" value="1"/>
</dbReference>
<gene>
    <name evidence="7" type="ORF">ACFQ5G_18395</name>
</gene>
<keyword evidence="2" id="KW-0663">Pyridoxal phosphate</keyword>
<organism evidence="7 8">
    <name type="scientific">Actinoplanes sichuanensis</name>
    <dbReference type="NCBI Taxonomy" id="512349"/>
    <lineage>
        <taxon>Bacteria</taxon>
        <taxon>Bacillati</taxon>
        <taxon>Actinomycetota</taxon>
        <taxon>Actinomycetes</taxon>
        <taxon>Micromonosporales</taxon>
        <taxon>Micromonosporaceae</taxon>
        <taxon>Actinoplanes</taxon>
    </lineage>
</organism>
<evidence type="ECO:0000256" key="5">
    <source>
        <dbReference type="ARBA" id="ARBA00023163"/>
    </source>
</evidence>
<evidence type="ECO:0000313" key="8">
    <source>
        <dbReference type="Proteomes" id="UP001597183"/>
    </source>
</evidence>
<dbReference type="SUPFAM" id="SSF46785">
    <property type="entry name" value="Winged helix' DNA-binding domain"/>
    <property type="match status" value="1"/>
</dbReference>
<dbReference type="InterPro" id="IPR036390">
    <property type="entry name" value="WH_DNA-bd_sf"/>
</dbReference>
<dbReference type="PANTHER" id="PTHR46577:SF1">
    <property type="entry name" value="HTH-TYPE TRANSCRIPTIONAL REGULATORY PROTEIN GABR"/>
    <property type="match status" value="1"/>
</dbReference>
<evidence type="ECO:0000256" key="3">
    <source>
        <dbReference type="ARBA" id="ARBA00023015"/>
    </source>
</evidence>
<dbReference type="InterPro" id="IPR015424">
    <property type="entry name" value="PyrdxlP-dep_Trfase"/>
</dbReference>
<keyword evidence="4" id="KW-0238">DNA-binding</keyword>
<keyword evidence="8" id="KW-1185">Reference proteome</keyword>
<name>A0ABW4A992_9ACTN</name>
<dbReference type="InterPro" id="IPR000524">
    <property type="entry name" value="Tscrpt_reg_HTH_GntR"/>
</dbReference>
<evidence type="ECO:0000313" key="7">
    <source>
        <dbReference type="EMBL" id="MFD1367330.1"/>
    </source>
</evidence>
<keyword evidence="7" id="KW-0808">Transferase</keyword>
<feature type="domain" description="HTH gntR-type" evidence="6">
    <location>
        <begin position="11"/>
        <end position="79"/>
    </location>
</feature>
<evidence type="ECO:0000256" key="1">
    <source>
        <dbReference type="ARBA" id="ARBA00005384"/>
    </source>
</evidence>
<dbReference type="PROSITE" id="PS50949">
    <property type="entry name" value="HTH_GNTR"/>
    <property type="match status" value="1"/>
</dbReference>
<keyword evidence="7" id="KW-0032">Aminotransferase</keyword>
<proteinExistence type="inferred from homology"/>
<keyword evidence="5" id="KW-0804">Transcription</keyword>
<dbReference type="Pfam" id="PF00392">
    <property type="entry name" value="GntR"/>
    <property type="match status" value="1"/>
</dbReference>
<dbReference type="RefSeq" id="WP_317796002.1">
    <property type="nucleotide sequence ID" value="NZ_AP028461.1"/>
</dbReference>
<dbReference type="PANTHER" id="PTHR46577">
    <property type="entry name" value="HTH-TYPE TRANSCRIPTIONAL REGULATORY PROTEIN GABR"/>
    <property type="match status" value="1"/>
</dbReference>
<dbReference type="InterPro" id="IPR051446">
    <property type="entry name" value="HTH_trans_reg/aminotransferase"/>
</dbReference>
<dbReference type="Gene3D" id="3.40.640.10">
    <property type="entry name" value="Type I PLP-dependent aspartate aminotransferase-like (Major domain)"/>
    <property type="match status" value="1"/>
</dbReference>
<evidence type="ECO:0000259" key="6">
    <source>
        <dbReference type="PROSITE" id="PS50949"/>
    </source>
</evidence>
<dbReference type="InterPro" id="IPR036388">
    <property type="entry name" value="WH-like_DNA-bd_sf"/>
</dbReference>
<dbReference type="InterPro" id="IPR015421">
    <property type="entry name" value="PyrdxlP-dep_Trfase_major"/>
</dbReference>